<protein>
    <recommendedName>
        <fullName evidence="3">DUF3310 domain-containing protein</fullName>
    </recommendedName>
</protein>
<dbReference type="InterPro" id="IPR021739">
    <property type="entry name" value="SaV-like"/>
</dbReference>
<evidence type="ECO:0008006" key="3">
    <source>
        <dbReference type="Google" id="ProtNLM"/>
    </source>
</evidence>
<dbReference type="EMBL" id="MT142064">
    <property type="protein sequence ID" value="QJA73957.1"/>
    <property type="molecule type" value="Genomic_DNA"/>
</dbReference>
<name>A0A6M3JDB0_9ZZZZ</name>
<sequence length="104" mass="11889">MCPSEIPSPPLPPTIGGRGSRTWLELKQQGNPLYKTGTVEPIDLYKANGTLIPFACNSIIKYAYRYLKIKKRDRIKTMNKIIHYAQLLIALEEEEHETKNSDKT</sequence>
<evidence type="ECO:0000313" key="1">
    <source>
        <dbReference type="EMBL" id="QJA67092.1"/>
    </source>
</evidence>
<organism evidence="1">
    <name type="scientific">viral metagenome</name>
    <dbReference type="NCBI Taxonomy" id="1070528"/>
    <lineage>
        <taxon>unclassified sequences</taxon>
        <taxon>metagenomes</taxon>
        <taxon>organismal metagenomes</taxon>
    </lineage>
</organism>
<evidence type="ECO:0000313" key="2">
    <source>
        <dbReference type="EMBL" id="QJA73957.1"/>
    </source>
</evidence>
<proteinExistence type="predicted"/>
<dbReference type="EMBL" id="MT141565">
    <property type="protein sequence ID" value="QJA67092.1"/>
    <property type="molecule type" value="Genomic_DNA"/>
</dbReference>
<dbReference type="Pfam" id="PF11753">
    <property type="entry name" value="DUF3310"/>
    <property type="match status" value="1"/>
</dbReference>
<accession>A0A6M3JDB0</accession>
<reference evidence="1" key="1">
    <citation type="submission" date="2020-03" db="EMBL/GenBank/DDBJ databases">
        <title>The deep terrestrial virosphere.</title>
        <authorList>
            <person name="Holmfeldt K."/>
            <person name="Nilsson E."/>
            <person name="Simone D."/>
            <person name="Lopez-Fernandez M."/>
            <person name="Wu X."/>
            <person name="de Brujin I."/>
            <person name="Lundin D."/>
            <person name="Andersson A."/>
            <person name="Bertilsson S."/>
            <person name="Dopson M."/>
        </authorList>
    </citation>
    <scope>NUCLEOTIDE SEQUENCE</scope>
    <source>
        <strain evidence="2">MM415A02151</strain>
        <strain evidence="1">MM415B00308</strain>
    </source>
</reference>
<gene>
    <name evidence="2" type="ORF">MM415A02151_0005</name>
    <name evidence="1" type="ORF">MM415B00308_0070</name>
</gene>
<dbReference type="AlphaFoldDB" id="A0A6M3JDB0"/>